<dbReference type="SUPFAM" id="SSF51556">
    <property type="entry name" value="Metallo-dependent hydrolases"/>
    <property type="match status" value="1"/>
</dbReference>
<evidence type="ECO:0000256" key="7">
    <source>
        <dbReference type="PIRSR" id="PIRSR038994-2"/>
    </source>
</evidence>
<accession>A0A847RWH4</accession>
<feature type="domain" description="Amidohydrolase-related" evidence="9">
    <location>
        <begin position="112"/>
        <end position="355"/>
    </location>
</feature>
<feature type="binding site" evidence="8">
    <location>
        <position position="215"/>
    </location>
    <ligand>
        <name>Zn(2+)</name>
        <dbReference type="ChEBI" id="CHEBI:29105"/>
    </ligand>
</feature>
<gene>
    <name evidence="10" type="primary">nagA</name>
    <name evidence="10" type="ORF">HGH92_12995</name>
</gene>
<feature type="binding site" evidence="8">
    <location>
        <position position="194"/>
    </location>
    <ligand>
        <name>Zn(2+)</name>
        <dbReference type="ChEBI" id="CHEBI:29105"/>
    </ligand>
</feature>
<dbReference type="Gene3D" id="2.30.40.10">
    <property type="entry name" value="Urease, subunit C, domain 1"/>
    <property type="match status" value="1"/>
</dbReference>
<evidence type="ECO:0000256" key="8">
    <source>
        <dbReference type="PIRSR" id="PIRSR038994-3"/>
    </source>
</evidence>
<sequence>MPAIYTNALIFTGDRILSDHAVVTDGHVITGIVPASEYKGHPDVIDLEGGFMAPAFVDLQVYGGNGSIFFLDPSVESLRATYEASKAGGAAHIMPTLATIAPEKVLLAIQAVRDYWQEGGKGVLGLHLEGPFINPVKKGAHLEKYIHPLTREDVNWILHHGKDVVKMITLAPECCDPALVKELQDAGITIFAGHSNATYAEAIAAFENGIHHVTHLFNAMSPLESRAPGLVGTVYNQPKIFASIVADGVHVDFATVSISHKIMDGRLFLISDAAAENHEGDYIYIQQKDRYVNAAGVLAGSRLTMLQAVHNCVEKAGIPLHTALQMASLYPARALRLHNRLGRIETGYEAAFIVLRDHWDMTVYC</sequence>
<dbReference type="RefSeq" id="WP_168871130.1">
    <property type="nucleotide sequence ID" value="NZ_JABAIA010000001.1"/>
</dbReference>
<dbReference type="Proteomes" id="UP000570474">
    <property type="component" value="Unassembled WGS sequence"/>
</dbReference>
<dbReference type="EC" id="3.5.1.25" evidence="10"/>
<feature type="binding site" evidence="7">
    <location>
        <begin position="218"/>
        <end position="219"/>
    </location>
    <ligand>
        <name>substrate</name>
    </ligand>
</feature>
<dbReference type="InterPro" id="IPR006680">
    <property type="entry name" value="Amidohydro-rel"/>
</dbReference>
<comment type="similarity">
    <text evidence="1 5">Belongs to the metallo-dependent hydrolases superfamily. NagA family.</text>
</comment>
<proteinExistence type="inferred from homology"/>
<evidence type="ECO:0000256" key="5">
    <source>
        <dbReference type="PIRNR" id="PIRNR038994"/>
    </source>
</evidence>
<protein>
    <submittedName>
        <fullName evidence="10">N-acetylglucosamine-6-phosphate deacetylase</fullName>
        <ecNumber evidence="10">3.5.1.25</ecNumber>
    </submittedName>
</protein>
<evidence type="ECO:0000256" key="4">
    <source>
        <dbReference type="ARBA" id="ARBA00023277"/>
    </source>
</evidence>
<evidence type="ECO:0000259" key="9">
    <source>
        <dbReference type="Pfam" id="PF01979"/>
    </source>
</evidence>
<reference evidence="10 11" key="1">
    <citation type="submission" date="2020-04" db="EMBL/GenBank/DDBJ databases">
        <authorList>
            <person name="Yin C."/>
        </authorList>
    </citation>
    <scope>NUCLEOTIDE SEQUENCE [LARGE SCALE GENOMIC DNA]</scope>
    <source>
        <strain evidence="10 11">Ae27</strain>
    </source>
</reference>
<evidence type="ECO:0000256" key="1">
    <source>
        <dbReference type="ARBA" id="ARBA00010716"/>
    </source>
</evidence>
<dbReference type="SUPFAM" id="SSF51338">
    <property type="entry name" value="Composite domain of metallo-dependent hydrolases"/>
    <property type="match status" value="1"/>
</dbReference>
<evidence type="ECO:0000256" key="2">
    <source>
        <dbReference type="ARBA" id="ARBA00022723"/>
    </source>
</evidence>
<feature type="binding site" evidence="8">
    <location>
        <position position="129"/>
    </location>
    <ligand>
        <name>Zn(2+)</name>
        <dbReference type="ChEBI" id="CHEBI:29105"/>
    </ligand>
</feature>
<keyword evidence="3 5" id="KW-0378">Hydrolase</keyword>
<feature type="binding site" evidence="7">
    <location>
        <position position="250"/>
    </location>
    <ligand>
        <name>substrate</name>
    </ligand>
</feature>
<dbReference type="PIRSF" id="PIRSF038994">
    <property type="entry name" value="NagA"/>
    <property type="match status" value="1"/>
</dbReference>
<keyword evidence="11" id="KW-1185">Reference proteome</keyword>
<evidence type="ECO:0000313" key="10">
    <source>
        <dbReference type="EMBL" id="NLR65228.1"/>
    </source>
</evidence>
<evidence type="ECO:0000256" key="6">
    <source>
        <dbReference type="PIRSR" id="PIRSR038994-1"/>
    </source>
</evidence>
<evidence type="ECO:0000256" key="3">
    <source>
        <dbReference type="ARBA" id="ARBA00022801"/>
    </source>
</evidence>
<dbReference type="AlphaFoldDB" id="A0A847RWH4"/>
<name>A0A847RWH4_9BACT</name>
<dbReference type="Pfam" id="PF01979">
    <property type="entry name" value="Amidohydro_1"/>
    <property type="match status" value="1"/>
</dbReference>
<dbReference type="PANTHER" id="PTHR11113">
    <property type="entry name" value="N-ACETYLGLUCOSAMINE-6-PHOSPHATE DEACETYLASE"/>
    <property type="match status" value="1"/>
</dbReference>
<keyword evidence="4 5" id="KW-0119">Carbohydrate metabolism</keyword>
<dbReference type="Gene3D" id="3.20.20.140">
    <property type="entry name" value="Metal-dependent hydrolases"/>
    <property type="match status" value="1"/>
</dbReference>
<feature type="active site" description="Proton donor/acceptor" evidence="6">
    <location>
        <position position="272"/>
    </location>
</feature>
<keyword evidence="2 8" id="KW-0479">Metal-binding</keyword>
<dbReference type="InterPro" id="IPR032466">
    <property type="entry name" value="Metal_Hydrolase"/>
</dbReference>
<comment type="cofactor">
    <cofactor evidence="8">
        <name>a divalent metal cation</name>
        <dbReference type="ChEBI" id="CHEBI:60240"/>
    </cofactor>
    <text evidence="8">Binds 1 divalent metal cation per subunit.</text>
</comment>
<dbReference type="EMBL" id="JABAIA010000001">
    <property type="protein sequence ID" value="NLR65228.1"/>
    <property type="molecule type" value="Genomic_DNA"/>
</dbReference>
<dbReference type="GO" id="GO:0006046">
    <property type="term" value="P:N-acetylglucosamine catabolic process"/>
    <property type="evidence" value="ECO:0007669"/>
    <property type="project" value="TreeGrafter"/>
</dbReference>
<feature type="binding site" evidence="7">
    <location>
        <position position="226"/>
    </location>
    <ligand>
        <name>substrate</name>
    </ligand>
</feature>
<feature type="binding site" evidence="7">
    <location>
        <position position="140"/>
    </location>
    <ligand>
        <name>substrate</name>
    </ligand>
</feature>
<dbReference type="InterPro" id="IPR003764">
    <property type="entry name" value="GlcNAc_6-P_deAcase"/>
</dbReference>
<dbReference type="Pfam" id="PF22643">
    <property type="entry name" value="NagA_N"/>
    <property type="match status" value="1"/>
</dbReference>
<comment type="caution">
    <text evidence="10">The sequence shown here is derived from an EMBL/GenBank/DDBJ whole genome shotgun (WGS) entry which is preliminary data.</text>
</comment>
<evidence type="ECO:0000313" key="11">
    <source>
        <dbReference type="Proteomes" id="UP000570474"/>
    </source>
</evidence>
<dbReference type="PANTHER" id="PTHR11113:SF14">
    <property type="entry name" value="N-ACETYLGLUCOSAMINE-6-PHOSPHATE DEACETYLASE"/>
    <property type="match status" value="1"/>
</dbReference>
<dbReference type="InterPro" id="IPR011059">
    <property type="entry name" value="Metal-dep_hydrolase_composite"/>
</dbReference>
<dbReference type="GO" id="GO:0046872">
    <property type="term" value="F:metal ion binding"/>
    <property type="evidence" value="ECO:0007669"/>
    <property type="project" value="UniProtKB-KW"/>
</dbReference>
<organism evidence="10 11">
    <name type="scientific">Chitinophaga varians</name>
    <dbReference type="NCBI Taxonomy" id="2202339"/>
    <lineage>
        <taxon>Bacteria</taxon>
        <taxon>Pseudomonadati</taxon>
        <taxon>Bacteroidota</taxon>
        <taxon>Chitinophagia</taxon>
        <taxon>Chitinophagales</taxon>
        <taxon>Chitinophagaceae</taxon>
        <taxon>Chitinophaga</taxon>
    </lineage>
</organism>
<dbReference type="NCBIfam" id="TIGR00221">
    <property type="entry name" value="nagA"/>
    <property type="match status" value="1"/>
</dbReference>
<feature type="binding site" evidence="7">
    <location>
        <begin position="298"/>
        <end position="300"/>
    </location>
    <ligand>
        <name>substrate</name>
    </ligand>
</feature>
<dbReference type="GO" id="GO:0008448">
    <property type="term" value="F:N-acetylglucosamine-6-phosphate deacetylase activity"/>
    <property type="evidence" value="ECO:0007669"/>
    <property type="project" value="UniProtKB-EC"/>
</dbReference>